<dbReference type="AlphaFoldDB" id="A0AB33KGZ1"/>
<protein>
    <recommendedName>
        <fullName evidence="2">Aminotransferase</fullName>
        <ecNumber evidence="2">2.6.1.-</ecNumber>
    </recommendedName>
</protein>
<gene>
    <name evidence="5" type="primary">aspD</name>
    <name evidence="5" type="ORF">SCMC78_48840</name>
</gene>
<sequence length="586" mass="65764">MLALATTDPYGTDTTMDTSTTAETATRGTTPTRGAGLSREEIRSYARLSPFELKDTFIRIATDAQSDRPGQKGKTTRAMLNAGRGNPNWVATGPREAYHALGYFALSESRRVWTADNLGGMPEESGCAERFERFVRTHPELPGIELLKASVDLAVKRFGFDRDAFVHELADSSIGDNYPVPDRILHHTEQIVRGYVADEMFDHRPPEGQTLSLFATEGGTAAMCYVFDSLMKNGILKKGDRIALMVPVFTPYLEIPELDTYDFDVVHVEANLFTETGVRQWRYPEEEISKLADPSVKLVCCVNPSNPPSLALSSRVSEQLVSIVRERNPNLIIVTDDVYGTFVEGFRSLAADLPRNTVLVYSYSKHYGATGWRLGVIALHDDNVIDTMLAEQDREQKDRLNRRYGSLSLEPEKMRFIDRMVADSRQVALNHTAGLSLPQQTMMALFSLFDMLDEGQAYKHRIRAIVRQRLELLLEGVHMKVSEDPKRAAYYIELDLLAEAERVHGKPFADFLEQNYEPVDPLFRLAEQTSVVLLNGGGFDGPEWSVRVSLANLDDLDYLKIGHHLRAIFDEYAREWRAGDSSPSGA</sequence>
<dbReference type="GO" id="GO:0008483">
    <property type="term" value="F:transaminase activity"/>
    <property type="evidence" value="ECO:0007669"/>
    <property type="project" value="UniProtKB-KW"/>
</dbReference>
<dbReference type="KEGG" id="stcm:SCMC78_48840"/>
<reference evidence="5" key="1">
    <citation type="submission" date="2024-07" db="EMBL/GenBank/DDBJ databases">
        <title>Complete genome sequences of cellulolytic bacteria, Kitasatospora sp. CMC57 and Streptomyces sp. CMC78, isolated from Japanese agricultural soil.</title>
        <authorList>
            <person name="Hashimoto T."/>
            <person name="Ito M."/>
            <person name="Iwamoto M."/>
            <person name="Fukahori D."/>
            <person name="Shoda T."/>
            <person name="Sakoda M."/>
            <person name="Morohoshi T."/>
            <person name="Mitsuboshi M."/>
            <person name="Nishizawa T."/>
        </authorList>
    </citation>
    <scope>NUCLEOTIDE SEQUENCE</scope>
    <source>
        <strain evidence="5">CMC78</strain>
    </source>
</reference>
<dbReference type="Gene3D" id="3.90.1150.10">
    <property type="entry name" value="Aspartate Aminotransferase, domain 1"/>
    <property type="match status" value="1"/>
</dbReference>
<evidence type="ECO:0000313" key="5">
    <source>
        <dbReference type="EMBL" id="BFP55077.1"/>
    </source>
</evidence>
<dbReference type="InterPro" id="IPR022518">
    <property type="entry name" value="Aspartate_4-decarboxylase"/>
</dbReference>
<dbReference type="SUPFAM" id="SSF53383">
    <property type="entry name" value="PLP-dependent transferases"/>
    <property type="match status" value="1"/>
</dbReference>
<dbReference type="PANTHER" id="PTHR43795">
    <property type="entry name" value="BIFUNCTIONAL ASPARTATE AMINOTRANSFERASE AND GLUTAMATE/ASPARTATE-PREPHENATE AMINOTRANSFERASE-RELATED"/>
    <property type="match status" value="1"/>
</dbReference>
<name>A0AB33KGZ1_9ACTN</name>
<dbReference type="CDD" id="cd00609">
    <property type="entry name" value="AAT_like"/>
    <property type="match status" value="1"/>
</dbReference>
<dbReference type="Pfam" id="PF00155">
    <property type="entry name" value="Aminotran_1_2"/>
    <property type="match status" value="1"/>
</dbReference>
<dbReference type="InterPro" id="IPR015424">
    <property type="entry name" value="PyrdxlP-dep_Trfase"/>
</dbReference>
<dbReference type="EC" id="2.6.1.-" evidence="2"/>
<evidence type="ECO:0000259" key="4">
    <source>
        <dbReference type="Pfam" id="PF00155"/>
    </source>
</evidence>
<proteinExistence type="inferred from homology"/>
<feature type="compositionally biased region" description="Low complexity" evidence="3">
    <location>
        <begin position="11"/>
        <end position="36"/>
    </location>
</feature>
<dbReference type="InterPro" id="IPR050478">
    <property type="entry name" value="Ethylene_sulfur-biosynth"/>
</dbReference>
<accession>A0AB33KGZ1</accession>
<comment type="similarity">
    <text evidence="2">Belongs to the class-I pyridoxal-phosphate-dependent aminotransferase family.</text>
</comment>
<evidence type="ECO:0000256" key="1">
    <source>
        <dbReference type="ARBA" id="ARBA00022898"/>
    </source>
</evidence>
<dbReference type="Gene3D" id="1.10.20.110">
    <property type="match status" value="1"/>
</dbReference>
<keyword evidence="2" id="KW-0808">Transferase</keyword>
<dbReference type="PROSITE" id="PS00105">
    <property type="entry name" value="AA_TRANSFER_CLASS_1"/>
    <property type="match status" value="1"/>
</dbReference>
<dbReference type="InterPro" id="IPR004839">
    <property type="entry name" value="Aminotransferase_I/II_large"/>
</dbReference>
<evidence type="ECO:0000256" key="2">
    <source>
        <dbReference type="RuleBase" id="RU000481"/>
    </source>
</evidence>
<dbReference type="Gene3D" id="3.40.640.10">
    <property type="entry name" value="Type I PLP-dependent aspartate aminotransferase-like (Major domain)"/>
    <property type="match status" value="1"/>
</dbReference>
<dbReference type="EMBL" id="AP035884">
    <property type="protein sequence ID" value="BFP55077.1"/>
    <property type="molecule type" value="Genomic_DNA"/>
</dbReference>
<dbReference type="InterPro" id="IPR015422">
    <property type="entry name" value="PyrdxlP-dep_Trfase_small"/>
</dbReference>
<dbReference type="NCBIfam" id="NF006755">
    <property type="entry name" value="PRK09275.1"/>
    <property type="match status" value="1"/>
</dbReference>
<dbReference type="InterPro" id="IPR004838">
    <property type="entry name" value="NHTrfase_class1_PyrdxlP-BS"/>
</dbReference>
<feature type="region of interest" description="Disordered" evidence="3">
    <location>
        <begin position="1"/>
        <end position="40"/>
    </location>
</feature>
<keyword evidence="2" id="KW-0032">Aminotransferase</keyword>
<dbReference type="GO" id="GO:0006520">
    <property type="term" value="P:amino acid metabolic process"/>
    <property type="evidence" value="ECO:0007669"/>
    <property type="project" value="TreeGrafter"/>
</dbReference>
<comment type="cofactor">
    <cofactor evidence="2">
        <name>pyridoxal 5'-phosphate</name>
        <dbReference type="ChEBI" id="CHEBI:597326"/>
    </cofactor>
</comment>
<keyword evidence="1" id="KW-0663">Pyridoxal phosphate</keyword>
<organism evidence="5">
    <name type="scientific">Streptomyces sp. CMC78</name>
    <dbReference type="NCBI Taxonomy" id="3231512"/>
    <lineage>
        <taxon>Bacteria</taxon>
        <taxon>Bacillati</taxon>
        <taxon>Actinomycetota</taxon>
        <taxon>Actinomycetes</taxon>
        <taxon>Kitasatosporales</taxon>
        <taxon>Streptomycetaceae</taxon>
        <taxon>Streptomyces</taxon>
    </lineage>
</organism>
<evidence type="ECO:0000256" key="3">
    <source>
        <dbReference type="SAM" id="MobiDB-lite"/>
    </source>
</evidence>
<feature type="domain" description="Aminotransferase class I/classII large" evidence="4">
    <location>
        <begin position="218"/>
        <end position="429"/>
    </location>
</feature>
<dbReference type="GO" id="GO:0030170">
    <property type="term" value="F:pyridoxal phosphate binding"/>
    <property type="evidence" value="ECO:0007669"/>
    <property type="project" value="InterPro"/>
</dbReference>
<dbReference type="NCBIfam" id="TIGR03801">
    <property type="entry name" value="asp_4_decarbox"/>
    <property type="match status" value="1"/>
</dbReference>
<dbReference type="PANTHER" id="PTHR43795:SF2">
    <property type="entry name" value="BIFUNCTIONAL ASPARTATE AMINOTRANSFERASE AND GLUTAMATE_ASPARTATE-PREPHENATE AMINOTRANSFERASE"/>
    <property type="match status" value="1"/>
</dbReference>
<feature type="region of interest" description="Disordered" evidence="3">
    <location>
        <begin position="65"/>
        <end position="87"/>
    </location>
</feature>
<dbReference type="InterPro" id="IPR015421">
    <property type="entry name" value="PyrdxlP-dep_Trfase_major"/>
</dbReference>